<evidence type="ECO:0000256" key="7">
    <source>
        <dbReference type="SAM" id="Phobius"/>
    </source>
</evidence>
<keyword evidence="5 7" id="KW-1133">Transmembrane helix</keyword>
<dbReference type="PANTHER" id="PTHR13144:SF0">
    <property type="entry name" value="PROTEIN TEX261"/>
    <property type="match status" value="1"/>
</dbReference>
<feature type="transmembrane region" description="Helical" evidence="7">
    <location>
        <begin position="13"/>
        <end position="33"/>
    </location>
</feature>
<dbReference type="GO" id="GO:0030134">
    <property type="term" value="C:COPII-coated ER to Golgi transport vesicle"/>
    <property type="evidence" value="ECO:0007669"/>
    <property type="project" value="TreeGrafter"/>
</dbReference>
<dbReference type="GO" id="GO:0005789">
    <property type="term" value="C:endoplasmic reticulum membrane"/>
    <property type="evidence" value="ECO:0007669"/>
    <property type="project" value="TreeGrafter"/>
</dbReference>
<comment type="subcellular location">
    <subcellularLocation>
        <location evidence="1">Membrane</location>
        <topology evidence="1">Multi-pass membrane protein</topology>
    </subcellularLocation>
</comment>
<protein>
    <recommendedName>
        <fullName evidence="3">Protein TEX261</fullName>
    </recommendedName>
</protein>
<comment type="similarity">
    <text evidence="2">Belongs to the SVP26 family.</text>
</comment>
<evidence type="ECO:0000313" key="8">
    <source>
        <dbReference type="WBParaSite" id="MCU_004680-RA"/>
    </source>
</evidence>
<accession>A0A5K3F427</accession>
<dbReference type="InterPro" id="IPR007277">
    <property type="entry name" value="Svp26/Tex261"/>
</dbReference>
<evidence type="ECO:0000256" key="5">
    <source>
        <dbReference type="ARBA" id="ARBA00022989"/>
    </source>
</evidence>
<keyword evidence="6 7" id="KW-0472">Membrane</keyword>
<reference evidence="8" key="1">
    <citation type="submission" date="2019-11" db="UniProtKB">
        <authorList>
            <consortium name="WormBaseParasite"/>
        </authorList>
    </citation>
    <scope>IDENTIFICATION</scope>
</reference>
<evidence type="ECO:0000256" key="3">
    <source>
        <dbReference type="ARBA" id="ARBA00017877"/>
    </source>
</evidence>
<name>A0A5K3F427_MESCO</name>
<evidence type="ECO:0000256" key="1">
    <source>
        <dbReference type="ARBA" id="ARBA00004141"/>
    </source>
</evidence>
<dbReference type="GO" id="GO:0097020">
    <property type="term" value="F:COPII receptor activity"/>
    <property type="evidence" value="ECO:0007669"/>
    <property type="project" value="InterPro"/>
</dbReference>
<dbReference type="Pfam" id="PF04148">
    <property type="entry name" value="Erv26"/>
    <property type="match status" value="1"/>
</dbReference>
<keyword evidence="4 7" id="KW-0812">Transmembrane</keyword>
<evidence type="ECO:0000256" key="4">
    <source>
        <dbReference type="ARBA" id="ARBA00022692"/>
    </source>
</evidence>
<dbReference type="GO" id="GO:0000139">
    <property type="term" value="C:Golgi membrane"/>
    <property type="evidence" value="ECO:0007669"/>
    <property type="project" value="TreeGrafter"/>
</dbReference>
<proteinExistence type="inferred from homology"/>
<evidence type="ECO:0000256" key="6">
    <source>
        <dbReference type="ARBA" id="ARBA00023136"/>
    </source>
</evidence>
<dbReference type="GO" id="GO:0006888">
    <property type="term" value="P:endoplasmic reticulum to Golgi vesicle-mediated transport"/>
    <property type="evidence" value="ECO:0007669"/>
    <property type="project" value="InterPro"/>
</dbReference>
<feature type="transmembrane region" description="Helical" evidence="7">
    <location>
        <begin position="123"/>
        <end position="145"/>
    </location>
</feature>
<feature type="transmembrane region" description="Helical" evidence="7">
    <location>
        <begin position="93"/>
        <end position="111"/>
    </location>
</feature>
<dbReference type="PANTHER" id="PTHR13144">
    <property type="entry name" value="TEX261 PROTEIN"/>
    <property type="match status" value="1"/>
</dbReference>
<dbReference type="WBParaSite" id="MCU_004680-RA">
    <property type="protein sequence ID" value="MCU_004680-RA"/>
    <property type="gene ID" value="MCU_004680"/>
</dbReference>
<sequence>MLSILELLSYTTILLYGLAVIFCVAIGLFYLAELVEEYTVTTGKIIRYTLYFVILIQLSFPFLDGLSFILVVVGVVAHVAYFQLLAKFPAFNFTSPSFIVSCLLFIAHHIVAFTSETLYGRDFVYVLTYFTFFVWTVPFMFLLSLSANDDTLPQTVDYIRYPEARPLLAGNDDLVSSFLKGKRRSLFSLLTYLRDKLPDFRSKKLY</sequence>
<organism evidence="8">
    <name type="scientific">Mesocestoides corti</name>
    <name type="common">Flatworm</name>
    <dbReference type="NCBI Taxonomy" id="53468"/>
    <lineage>
        <taxon>Eukaryota</taxon>
        <taxon>Metazoa</taxon>
        <taxon>Spiralia</taxon>
        <taxon>Lophotrochozoa</taxon>
        <taxon>Platyhelminthes</taxon>
        <taxon>Cestoda</taxon>
        <taxon>Eucestoda</taxon>
        <taxon>Cyclophyllidea</taxon>
        <taxon>Mesocestoididae</taxon>
        <taxon>Mesocestoides</taxon>
    </lineage>
</organism>
<dbReference type="AlphaFoldDB" id="A0A5K3F427"/>
<evidence type="ECO:0000256" key="2">
    <source>
        <dbReference type="ARBA" id="ARBA00008096"/>
    </source>
</evidence>